<evidence type="ECO:0000313" key="2">
    <source>
        <dbReference type="EMBL" id="QHU17190.1"/>
    </source>
</evidence>
<evidence type="ECO:0008006" key="3">
    <source>
        <dbReference type="Google" id="ProtNLM"/>
    </source>
</evidence>
<accession>A0A6C0KKH5</accession>
<evidence type="ECO:0000256" key="1">
    <source>
        <dbReference type="SAM" id="Phobius"/>
    </source>
</evidence>
<reference evidence="2" key="1">
    <citation type="journal article" date="2020" name="Nature">
        <title>Giant virus diversity and host interactions through global metagenomics.</title>
        <authorList>
            <person name="Schulz F."/>
            <person name="Roux S."/>
            <person name="Paez-Espino D."/>
            <person name="Jungbluth S."/>
            <person name="Walsh D.A."/>
            <person name="Denef V.J."/>
            <person name="McMahon K.D."/>
            <person name="Konstantinidis K.T."/>
            <person name="Eloe-Fadrosh E.A."/>
            <person name="Kyrpides N.C."/>
            <person name="Woyke T."/>
        </authorList>
    </citation>
    <scope>NUCLEOTIDE SEQUENCE</scope>
    <source>
        <strain evidence="2">GVMAG-S-3300012000-57</strain>
    </source>
</reference>
<feature type="transmembrane region" description="Helical" evidence="1">
    <location>
        <begin position="70"/>
        <end position="91"/>
    </location>
</feature>
<proteinExistence type="predicted"/>
<protein>
    <recommendedName>
        <fullName evidence="3">DUF2177 family protein</fullName>
    </recommendedName>
</protein>
<sequence length="124" mass="14386">MCWKELAITLATLLAFDACYFTATREMLAVQIASVQRVAVQMRMIGAIVCYLLLTVGLWYFILRERRSPWEAMLLGMVIYGVFDSTNYTIFKKWTWQTAVMDTLWGGALFAMTTLVVYWFSPRK</sequence>
<keyword evidence="1" id="KW-0812">Transmembrane</keyword>
<dbReference type="InterPro" id="IPR018687">
    <property type="entry name" value="DUF2177_membr"/>
</dbReference>
<name>A0A6C0KKH5_9ZZZZ</name>
<keyword evidence="1" id="KW-1133">Transmembrane helix</keyword>
<keyword evidence="1" id="KW-0472">Membrane</keyword>
<dbReference type="EMBL" id="MN740899">
    <property type="protein sequence ID" value="QHU17190.1"/>
    <property type="molecule type" value="Genomic_DNA"/>
</dbReference>
<organism evidence="2">
    <name type="scientific">viral metagenome</name>
    <dbReference type="NCBI Taxonomy" id="1070528"/>
    <lineage>
        <taxon>unclassified sequences</taxon>
        <taxon>metagenomes</taxon>
        <taxon>organismal metagenomes</taxon>
    </lineage>
</organism>
<dbReference type="Pfam" id="PF09945">
    <property type="entry name" value="DUF2177"/>
    <property type="match status" value="1"/>
</dbReference>
<feature type="transmembrane region" description="Helical" evidence="1">
    <location>
        <begin position="45"/>
        <end position="63"/>
    </location>
</feature>
<feature type="transmembrane region" description="Helical" evidence="1">
    <location>
        <begin position="103"/>
        <end position="121"/>
    </location>
</feature>
<dbReference type="AlphaFoldDB" id="A0A6C0KKH5"/>